<gene>
    <name evidence="1" type="ORF">J2S06_001813</name>
</gene>
<keyword evidence="2" id="KW-1185">Reference proteome</keyword>
<dbReference type="RefSeq" id="WP_419152074.1">
    <property type="nucleotide sequence ID" value="NZ_JAUSTR010000006.1"/>
</dbReference>
<sequence>MYYHYPYYQYDPYQHLRQFPQYPQSEIMVEQFIKKPLYPHLKTKTLQTIKPFVQYGLQEAKATSFSHALTEVAAMSYLLGKGMDPQTAYFTVESWEVNEMF</sequence>
<evidence type="ECO:0000313" key="1">
    <source>
        <dbReference type="EMBL" id="MDQ0162736.1"/>
    </source>
</evidence>
<organism evidence="1 2">
    <name type="scientific">Aeribacillus alveayuensis</name>
    <dbReference type="NCBI Taxonomy" id="279215"/>
    <lineage>
        <taxon>Bacteria</taxon>
        <taxon>Bacillati</taxon>
        <taxon>Bacillota</taxon>
        <taxon>Bacilli</taxon>
        <taxon>Bacillales</taxon>
        <taxon>Bacillaceae</taxon>
        <taxon>Aeribacillus</taxon>
    </lineage>
</organism>
<dbReference type="Proteomes" id="UP001225646">
    <property type="component" value="Unassembled WGS sequence"/>
</dbReference>
<comment type="caution">
    <text evidence="1">The sequence shown here is derived from an EMBL/GenBank/DDBJ whole genome shotgun (WGS) entry which is preliminary data.</text>
</comment>
<reference evidence="1 2" key="1">
    <citation type="submission" date="2023-07" db="EMBL/GenBank/DDBJ databases">
        <title>Genomic Encyclopedia of Type Strains, Phase IV (KMG-IV): sequencing the most valuable type-strain genomes for metagenomic binning, comparative biology and taxonomic classification.</title>
        <authorList>
            <person name="Goeker M."/>
        </authorList>
    </citation>
    <scope>NUCLEOTIDE SEQUENCE [LARGE SCALE GENOMIC DNA]</scope>
    <source>
        <strain evidence="1 2">DSM 19092</strain>
    </source>
</reference>
<name>A0ABT9VP34_9BACI</name>
<accession>A0ABT9VP34</accession>
<protein>
    <submittedName>
        <fullName evidence="1">Uncharacterized protein</fullName>
    </submittedName>
</protein>
<evidence type="ECO:0000313" key="2">
    <source>
        <dbReference type="Proteomes" id="UP001225646"/>
    </source>
</evidence>
<dbReference type="EMBL" id="JAUSTR010000006">
    <property type="protein sequence ID" value="MDQ0162736.1"/>
    <property type="molecule type" value="Genomic_DNA"/>
</dbReference>
<proteinExistence type="predicted"/>